<evidence type="ECO:0000313" key="2">
    <source>
        <dbReference type="Proteomes" id="UP000063229"/>
    </source>
</evidence>
<keyword evidence="1" id="KW-0560">Oxidoreductase</keyword>
<dbReference type="InterPro" id="IPR011051">
    <property type="entry name" value="RmlC_Cupin_sf"/>
</dbReference>
<sequence>MSTTERTDVIESFLVKIRAIHQRGVDRAALEEIIVLLEALAERRELFNFENFPAPVVGEGDSAFRYRLNDDGDTPTLYLNSLLPGKNTIAHNHETWAVISAVEGQELNRVYVRRDDGADPQHAVLELEREVVVQPGTSIAFLGEDLHSIRVDGEQATLHFHLYGRPLESLEGRYGVRDDGTVLNYNKSQMTPSINAYARARELVLE</sequence>
<gene>
    <name evidence="1" type="ORF">AWM79_05125</name>
</gene>
<dbReference type="EMBL" id="CP014135">
    <property type="protein sequence ID" value="AMB84722.1"/>
    <property type="molecule type" value="Genomic_DNA"/>
</dbReference>
<keyword evidence="2" id="KW-1185">Reference proteome</keyword>
<dbReference type="OrthoDB" id="7059163at2"/>
<dbReference type="STRING" id="46677.AWM79_05125"/>
<keyword evidence="1" id="KW-0223">Dioxygenase</keyword>
<proteinExistence type="predicted"/>
<dbReference type="Gene3D" id="2.60.120.10">
    <property type="entry name" value="Jelly Rolls"/>
    <property type="match status" value="1"/>
</dbReference>
<dbReference type="Proteomes" id="UP000063229">
    <property type="component" value="Chromosome"/>
</dbReference>
<dbReference type="KEGG" id="pagb:AWM79_05125"/>
<organism evidence="1 2">
    <name type="scientific">Pseudomonas agarici</name>
    <dbReference type="NCBI Taxonomy" id="46677"/>
    <lineage>
        <taxon>Bacteria</taxon>
        <taxon>Pseudomonadati</taxon>
        <taxon>Pseudomonadota</taxon>
        <taxon>Gammaproteobacteria</taxon>
        <taxon>Pseudomonadales</taxon>
        <taxon>Pseudomonadaceae</taxon>
        <taxon>Pseudomonas</taxon>
    </lineage>
</organism>
<dbReference type="GO" id="GO:0051213">
    <property type="term" value="F:dioxygenase activity"/>
    <property type="evidence" value="ECO:0007669"/>
    <property type="project" value="UniProtKB-KW"/>
</dbReference>
<dbReference type="InterPro" id="IPR014710">
    <property type="entry name" value="RmlC-like_jellyroll"/>
</dbReference>
<dbReference type="AlphaFoldDB" id="A0A0X1SXZ3"/>
<accession>A0A0X1SXZ3</accession>
<evidence type="ECO:0000313" key="1">
    <source>
        <dbReference type="EMBL" id="AMB84722.1"/>
    </source>
</evidence>
<dbReference type="RefSeq" id="WP_017131256.1">
    <property type="nucleotide sequence ID" value="NZ_CP014135.1"/>
</dbReference>
<reference evidence="1 2" key="1">
    <citation type="submission" date="2016-01" db="EMBL/GenBank/DDBJ databases">
        <authorList>
            <person name="McClelland M."/>
            <person name="Jain A."/>
            <person name="Saraogi P."/>
            <person name="Mendelson R."/>
            <person name="Westerman R."/>
            <person name="SanMiguel P."/>
            <person name="Csonka L."/>
        </authorList>
    </citation>
    <scope>NUCLEOTIDE SEQUENCE [LARGE SCALE GENOMIC DNA]</scope>
    <source>
        <strain evidence="1 2">NCPPB 2472</strain>
    </source>
</reference>
<name>A0A0X1SXZ3_PSEAA</name>
<dbReference type="SUPFAM" id="SSF51182">
    <property type="entry name" value="RmlC-like cupins"/>
    <property type="match status" value="1"/>
</dbReference>
<protein>
    <submittedName>
        <fullName evidence="1">Cysteine dioxygenase</fullName>
    </submittedName>
</protein>